<dbReference type="InterPro" id="IPR023430">
    <property type="entry name" value="Pept_HybD-like_dom_sf"/>
</dbReference>
<keyword evidence="6" id="KW-1185">Reference proteome</keyword>
<keyword evidence="3" id="KW-0064">Aspartyl protease</keyword>
<dbReference type="GO" id="GO:0008047">
    <property type="term" value="F:enzyme activator activity"/>
    <property type="evidence" value="ECO:0007669"/>
    <property type="project" value="InterPro"/>
</dbReference>
<organism evidence="5 6">
    <name type="scientific">Neolewinella lacunae</name>
    <dbReference type="NCBI Taxonomy" id="1517758"/>
    <lineage>
        <taxon>Bacteria</taxon>
        <taxon>Pseudomonadati</taxon>
        <taxon>Bacteroidota</taxon>
        <taxon>Saprospiria</taxon>
        <taxon>Saprospirales</taxon>
        <taxon>Lewinellaceae</taxon>
        <taxon>Neolewinella</taxon>
    </lineage>
</organism>
<dbReference type="InterPro" id="IPR000671">
    <property type="entry name" value="Peptidase_A31"/>
</dbReference>
<dbReference type="RefSeq" id="WP_187467160.1">
    <property type="nucleotide sequence ID" value="NZ_JACSIT010000118.1"/>
</dbReference>
<reference evidence="5" key="1">
    <citation type="submission" date="2020-08" db="EMBL/GenBank/DDBJ databases">
        <title>Lewinella bacteria from marine environments.</title>
        <authorList>
            <person name="Zhong Y."/>
        </authorList>
    </citation>
    <scope>NUCLEOTIDE SEQUENCE</scope>
    <source>
        <strain evidence="5">KCTC 42187</strain>
    </source>
</reference>
<comment type="similarity">
    <text evidence="1">Belongs to the peptidase A31 family.</text>
</comment>
<dbReference type="PRINTS" id="PR00446">
    <property type="entry name" value="HYDRGNUPTAKE"/>
</dbReference>
<sequence>MKKTALLGFGNPVRSDDSVGCYVIEQLQRRLPANPDLIILDMGTSAFEVLFQLQGNERILLVDGVINTGEPDGTLYHLPAAEVEAAIQDDPMVFLHSLKWDQALSYAKKILRDDYPEDVGVYLISITNTKLNLGMSPAVLAAAERLVGIIADRLGLAVQPAVAPAAAP</sequence>
<dbReference type="GO" id="GO:0016485">
    <property type="term" value="P:protein processing"/>
    <property type="evidence" value="ECO:0007669"/>
    <property type="project" value="TreeGrafter"/>
</dbReference>
<dbReference type="PANTHER" id="PTHR30302:SF1">
    <property type="entry name" value="HYDROGENASE 2 MATURATION PROTEASE"/>
    <property type="match status" value="1"/>
</dbReference>
<dbReference type="Gene3D" id="3.40.50.1450">
    <property type="entry name" value="HybD-like"/>
    <property type="match status" value="1"/>
</dbReference>
<dbReference type="EMBL" id="JACSIT010000118">
    <property type="protein sequence ID" value="MBC6995110.1"/>
    <property type="molecule type" value="Genomic_DNA"/>
</dbReference>
<evidence type="ECO:0000256" key="1">
    <source>
        <dbReference type="ARBA" id="ARBA00006814"/>
    </source>
</evidence>
<protein>
    <submittedName>
        <fullName evidence="5">Hydrogenase maturation protease</fullName>
    </submittedName>
</protein>
<evidence type="ECO:0000256" key="3">
    <source>
        <dbReference type="ARBA" id="ARBA00022750"/>
    </source>
</evidence>
<evidence type="ECO:0000313" key="5">
    <source>
        <dbReference type="EMBL" id="MBC6995110.1"/>
    </source>
</evidence>
<proteinExistence type="inferred from homology"/>
<comment type="caution">
    <text evidence="5">The sequence shown here is derived from an EMBL/GenBank/DDBJ whole genome shotgun (WGS) entry which is preliminary data.</text>
</comment>
<dbReference type="Proteomes" id="UP000650081">
    <property type="component" value="Unassembled WGS sequence"/>
</dbReference>
<dbReference type="GO" id="GO:0004190">
    <property type="term" value="F:aspartic-type endopeptidase activity"/>
    <property type="evidence" value="ECO:0007669"/>
    <property type="project" value="UniProtKB-KW"/>
</dbReference>
<dbReference type="NCBIfam" id="TIGR00072">
    <property type="entry name" value="hydrog_prot"/>
    <property type="match status" value="1"/>
</dbReference>
<keyword evidence="2 5" id="KW-0645">Protease</keyword>
<dbReference type="PANTHER" id="PTHR30302">
    <property type="entry name" value="HYDROGENASE 1 MATURATION PROTEASE"/>
    <property type="match status" value="1"/>
</dbReference>
<name>A0A923T809_9BACT</name>
<evidence type="ECO:0000256" key="4">
    <source>
        <dbReference type="ARBA" id="ARBA00022801"/>
    </source>
</evidence>
<gene>
    <name evidence="5" type="ORF">H9S92_13100</name>
</gene>
<dbReference type="AlphaFoldDB" id="A0A923T809"/>
<evidence type="ECO:0000313" key="6">
    <source>
        <dbReference type="Proteomes" id="UP000650081"/>
    </source>
</evidence>
<keyword evidence="4" id="KW-0378">Hydrolase</keyword>
<evidence type="ECO:0000256" key="2">
    <source>
        <dbReference type="ARBA" id="ARBA00022670"/>
    </source>
</evidence>
<dbReference type="SUPFAM" id="SSF53163">
    <property type="entry name" value="HybD-like"/>
    <property type="match status" value="1"/>
</dbReference>
<accession>A0A923T809</accession>
<dbReference type="Pfam" id="PF01750">
    <property type="entry name" value="HycI"/>
    <property type="match status" value="1"/>
</dbReference>